<evidence type="ECO:0000256" key="2">
    <source>
        <dbReference type="ARBA" id="ARBA00022475"/>
    </source>
</evidence>
<evidence type="ECO:0000256" key="6">
    <source>
        <dbReference type="SAM" id="Phobius"/>
    </source>
</evidence>
<dbReference type="OrthoDB" id="9761531at2"/>
<feature type="transmembrane region" description="Helical" evidence="6">
    <location>
        <begin position="60"/>
        <end position="79"/>
    </location>
</feature>
<dbReference type="PANTHER" id="PTHR30619:SF1">
    <property type="entry name" value="RECOMBINATION PROTEIN 2"/>
    <property type="match status" value="1"/>
</dbReference>
<feature type="transmembrane region" description="Helical" evidence="6">
    <location>
        <begin position="502"/>
        <end position="521"/>
    </location>
</feature>
<keyword evidence="5 6" id="KW-0472">Membrane</keyword>
<dbReference type="Pfam" id="PF13567">
    <property type="entry name" value="DUF4131"/>
    <property type="match status" value="1"/>
</dbReference>
<keyword evidence="4 6" id="KW-1133">Transmembrane helix</keyword>
<reference evidence="8 9" key="1">
    <citation type="submission" date="2019-08" db="EMBL/GenBank/DDBJ databases">
        <authorList>
            <person name="Peeters C."/>
        </authorList>
    </citation>
    <scope>NUCLEOTIDE SEQUENCE [LARGE SCALE GENOMIC DNA]</scope>
    <source>
        <strain evidence="8 9">LMG 30175</strain>
    </source>
</reference>
<feature type="domain" description="Metallo-beta-lactamase" evidence="7">
    <location>
        <begin position="564"/>
        <end position="735"/>
    </location>
</feature>
<feature type="transmembrane region" description="Helical" evidence="6">
    <location>
        <begin position="28"/>
        <end position="48"/>
    </location>
</feature>
<evidence type="ECO:0000259" key="7">
    <source>
        <dbReference type="SMART" id="SM00849"/>
    </source>
</evidence>
<dbReference type="InterPro" id="IPR052159">
    <property type="entry name" value="Competence_DNA_uptake"/>
</dbReference>
<dbReference type="NCBIfam" id="TIGR00360">
    <property type="entry name" value="ComEC_N-term"/>
    <property type="match status" value="1"/>
</dbReference>
<evidence type="ECO:0000256" key="5">
    <source>
        <dbReference type="ARBA" id="ARBA00023136"/>
    </source>
</evidence>
<dbReference type="InterPro" id="IPR001279">
    <property type="entry name" value="Metallo-B-lactamas"/>
</dbReference>
<dbReference type="CDD" id="cd07731">
    <property type="entry name" value="ComA-like_MBL-fold"/>
    <property type="match status" value="1"/>
</dbReference>
<sequence>MRAVLLAWAAGIWLLQQSADLPAGRAAWAVAGVAVLAACAVLASALAFRSGAFRGRWAAWRWLPCVLLSACLGFGWAAWRGHARLADALAPAWEQRDITVTGVVASLPVHGPGGSRFHFDVTAVAPSRAGVPKRLQLSWSRPTPALVRAGERWRFVVRLKRPHGFANWHGFDAEYWLLTQGIRATGQVRGKAMPLPERLQGDPGGWRYALAVWRDKLRTSMKAAMPADARYGGVLLALALGDRAEIAPADWQTFQRTGVTHLLAISGLHVTLVAGLAALAGAGCWRRSCGTRGAWPLRVPTPRVAALVGCAAALGYGALSGFGIPARRAVCMVAIFALAFGANRSVGVSYVLAWALAIIVAIDPWAVDTAGLWLSFGAVAVLVYAARGRRDGEGESLEVISGWRYRLRRHLGSAARAQFAVTLGMIPLSLAWFGQVSLVGPLANAVAIPVMALLVTPLSLGGLMLPSPLADVLLRLAHALVAWLAVWLEWLSAWPHAVWRAAIPPAWATGLALTGVAWCLAPRSAFPWERLRWLGAGLFVPALTASSPRVPAGEFRVTMIDIGQGNAVLVETAGHQLLYDAGPPLGEHSDAGERVIVPFLRAHGVTRLDRLVVSHAHADHYGGARAVIAAYPGVATATSLPPDHAVRQAAATHRTCLDGQRWRWDGVDFAFLHPETATLASPDVGPNGRSCVLRISNGRHAALLAGDIERPQEAALIAKRAGRRSLAADILLAPHHGSLTSSTPGFIRAVAPRYVVFQAGFHNRFAHPRPAVVSRYQGIGSRTFISAADGAVRFETRGETLNAVAYRSAARRYWMIR</sequence>
<dbReference type="SUPFAM" id="SSF56281">
    <property type="entry name" value="Metallo-hydrolase/oxidoreductase"/>
    <property type="match status" value="1"/>
</dbReference>
<dbReference type="SMART" id="SM00849">
    <property type="entry name" value="Lactamase_B"/>
    <property type="match status" value="1"/>
</dbReference>
<feature type="transmembrane region" description="Helical" evidence="6">
    <location>
        <begin position="414"/>
        <end position="434"/>
    </location>
</feature>
<feature type="transmembrane region" description="Helical" evidence="6">
    <location>
        <begin position="304"/>
        <end position="324"/>
    </location>
</feature>
<accession>A0A5E4VPM2</accession>
<comment type="subcellular location">
    <subcellularLocation>
        <location evidence="1">Cell membrane</location>
        <topology evidence="1">Multi-pass membrane protein</topology>
    </subcellularLocation>
</comment>
<dbReference type="PANTHER" id="PTHR30619">
    <property type="entry name" value="DNA INTERNALIZATION/COMPETENCE PROTEIN COMEC/REC2"/>
    <property type="match status" value="1"/>
</dbReference>
<dbReference type="InterPro" id="IPR025405">
    <property type="entry name" value="DUF4131"/>
</dbReference>
<evidence type="ECO:0000313" key="8">
    <source>
        <dbReference type="EMBL" id="VVE14298.1"/>
    </source>
</evidence>
<name>A0A5E4VPM2_9BURK</name>
<dbReference type="InterPro" id="IPR004797">
    <property type="entry name" value="Competence_ComEC/Rec2"/>
</dbReference>
<dbReference type="RefSeq" id="WP_150697575.1">
    <property type="nucleotide sequence ID" value="NZ_CABPRZ010000010.1"/>
</dbReference>
<dbReference type="EMBL" id="CABPRZ010000010">
    <property type="protein sequence ID" value="VVE14298.1"/>
    <property type="molecule type" value="Genomic_DNA"/>
</dbReference>
<dbReference type="NCBIfam" id="TIGR00361">
    <property type="entry name" value="ComEC_Rec2"/>
    <property type="match status" value="1"/>
</dbReference>
<dbReference type="InterPro" id="IPR036866">
    <property type="entry name" value="RibonucZ/Hydroxyglut_hydro"/>
</dbReference>
<evidence type="ECO:0000256" key="3">
    <source>
        <dbReference type="ARBA" id="ARBA00022692"/>
    </source>
</evidence>
<organism evidence="8 9">
    <name type="scientific">Pandoraea terrae</name>
    <dbReference type="NCBI Taxonomy" id="1537710"/>
    <lineage>
        <taxon>Bacteria</taxon>
        <taxon>Pseudomonadati</taxon>
        <taxon>Pseudomonadota</taxon>
        <taxon>Betaproteobacteria</taxon>
        <taxon>Burkholderiales</taxon>
        <taxon>Burkholderiaceae</taxon>
        <taxon>Pandoraea</taxon>
    </lineage>
</organism>
<dbReference type="AlphaFoldDB" id="A0A5E4VPM2"/>
<keyword evidence="2" id="KW-1003">Cell membrane</keyword>
<dbReference type="InterPro" id="IPR035681">
    <property type="entry name" value="ComA-like_MBL"/>
</dbReference>
<keyword evidence="3 6" id="KW-0812">Transmembrane</keyword>
<evidence type="ECO:0000256" key="4">
    <source>
        <dbReference type="ARBA" id="ARBA00022989"/>
    </source>
</evidence>
<gene>
    <name evidence="8" type="primary">comEC</name>
    <name evidence="8" type="ORF">PTE30175_02718</name>
</gene>
<dbReference type="GO" id="GO:0030420">
    <property type="term" value="P:establishment of competence for transformation"/>
    <property type="evidence" value="ECO:0007669"/>
    <property type="project" value="InterPro"/>
</dbReference>
<dbReference type="Gene3D" id="3.60.15.10">
    <property type="entry name" value="Ribonuclease Z/Hydroxyacylglutathione hydrolase-like"/>
    <property type="match status" value="1"/>
</dbReference>
<keyword evidence="9" id="KW-1185">Reference proteome</keyword>
<feature type="transmembrane region" description="Helical" evidence="6">
    <location>
        <begin position="365"/>
        <end position="386"/>
    </location>
</feature>
<protein>
    <submittedName>
        <fullName evidence="8">ComE operon protein 3</fullName>
    </submittedName>
</protein>
<feature type="transmembrane region" description="Helical" evidence="6">
    <location>
        <begin position="331"/>
        <end position="359"/>
    </location>
</feature>
<dbReference type="Proteomes" id="UP000414233">
    <property type="component" value="Unassembled WGS sequence"/>
</dbReference>
<feature type="transmembrane region" description="Helical" evidence="6">
    <location>
        <begin position="446"/>
        <end position="465"/>
    </location>
</feature>
<evidence type="ECO:0000313" key="9">
    <source>
        <dbReference type="Proteomes" id="UP000414233"/>
    </source>
</evidence>
<dbReference type="Pfam" id="PF03772">
    <property type="entry name" value="Competence"/>
    <property type="match status" value="1"/>
</dbReference>
<feature type="transmembrane region" description="Helical" evidence="6">
    <location>
        <begin position="472"/>
        <end position="490"/>
    </location>
</feature>
<evidence type="ECO:0000256" key="1">
    <source>
        <dbReference type="ARBA" id="ARBA00004651"/>
    </source>
</evidence>
<dbReference type="Pfam" id="PF00753">
    <property type="entry name" value="Lactamase_B"/>
    <property type="match status" value="1"/>
</dbReference>
<proteinExistence type="predicted"/>
<dbReference type="InterPro" id="IPR004477">
    <property type="entry name" value="ComEC_N"/>
</dbReference>
<dbReference type="GO" id="GO:0005886">
    <property type="term" value="C:plasma membrane"/>
    <property type="evidence" value="ECO:0007669"/>
    <property type="project" value="UniProtKB-SubCell"/>
</dbReference>